<feature type="compositionally biased region" description="Acidic residues" evidence="6">
    <location>
        <begin position="195"/>
        <end position="208"/>
    </location>
</feature>
<dbReference type="EMBL" id="GL732584">
    <property type="protein sequence ID" value="EFX74259.1"/>
    <property type="molecule type" value="Genomic_DNA"/>
</dbReference>
<dbReference type="AlphaFoldDB" id="E9H202"/>
<dbReference type="KEGG" id="dpx:DAPPUDRAFT_252113"/>
<reference evidence="9 10" key="1">
    <citation type="journal article" date="2011" name="Science">
        <title>The ecoresponsive genome of Daphnia pulex.</title>
        <authorList>
            <person name="Colbourne J.K."/>
            <person name="Pfrender M.E."/>
            <person name="Gilbert D."/>
            <person name="Thomas W.K."/>
            <person name="Tucker A."/>
            <person name="Oakley T.H."/>
            <person name="Tokishita S."/>
            <person name="Aerts A."/>
            <person name="Arnold G.J."/>
            <person name="Basu M.K."/>
            <person name="Bauer D.J."/>
            <person name="Caceres C.E."/>
            <person name="Carmel L."/>
            <person name="Casola C."/>
            <person name="Choi J.H."/>
            <person name="Detter J.C."/>
            <person name="Dong Q."/>
            <person name="Dusheyko S."/>
            <person name="Eads B.D."/>
            <person name="Frohlich T."/>
            <person name="Geiler-Samerotte K.A."/>
            <person name="Gerlach D."/>
            <person name="Hatcher P."/>
            <person name="Jogdeo S."/>
            <person name="Krijgsveld J."/>
            <person name="Kriventseva E.V."/>
            <person name="Kultz D."/>
            <person name="Laforsch C."/>
            <person name="Lindquist E."/>
            <person name="Lopez J."/>
            <person name="Manak J.R."/>
            <person name="Muller J."/>
            <person name="Pangilinan J."/>
            <person name="Patwardhan R.P."/>
            <person name="Pitluck S."/>
            <person name="Pritham E.J."/>
            <person name="Rechtsteiner A."/>
            <person name="Rho M."/>
            <person name="Rogozin I.B."/>
            <person name="Sakarya O."/>
            <person name="Salamov A."/>
            <person name="Schaack S."/>
            <person name="Shapiro H."/>
            <person name="Shiga Y."/>
            <person name="Skalitzky C."/>
            <person name="Smith Z."/>
            <person name="Souvorov A."/>
            <person name="Sung W."/>
            <person name="Tang Z."/>
            <person name="Tsuchiya D."/>
            <person name="Tu H."/>
            <person name="Vos H."/>
            <person name="Wang M."/>
            <person name="Wolf Y.I."/>
            <person name="Yamagata H."/>
            <person name="Yamada T."/>
            <person name="Ye Y."/>
            <person name="Shaw J.R."/>
            <person name="Andrews J."/>
            <person name="Crease T.J."/>
            <person name="Tang H."/>
            <person name="Lucas S.M."/>
            <person name="Robertson H.M."/>
            <person name="Bork P."/>
            <person name="Koonin E.V."/>
            <person name="Zdobnov E.M."/>
            <person name="Grigoriev I.V."/>
            <person name="Lynch M."/>
            <person name="Boore J.L."/>
        </authorList>
    </citation>
    <scope>NUCLEOTIDE SEQUENCE [LARGE SCALE GENOMIC DNA]</scope>
</reference>
<dbReference type="FunFam" id="1.10.10.60:FF:000025">
    <property type="entry name" value="Mesoderm induction early response 1, transcriptional regulator"/>
    <property type="match status" value="1"/>
</dbReference>
<dbReference type="SMART" id="SM01189">
    <property type="entry name" value="ELM2"/>
    <property type="match status" value="1"/>
</dbReference>
<evidence type="ECO:0000259" key="8">
    <source>
        <dbReference type="PROSITE" id="PS51293"/>
    </source>
</evidence>
<proteinExistence type="predicted"/>
<gene>
    <name evidence="9" type="ORF">DAPPUDRAFT_252113</name>
</gene>
<keyword evidence="10" id="KW-1185">Reference proteome</keyword>
<evidence type="ECO:0000256" key="6">
    <source>
        <dbReference type="SAM" id="MobiDB-lite"/>
    </source>
</evidence>
<feature type="compositionally biased region" description="Acidic residues" evidence="6">
    <location>
        <begin position="103"/>
        <end position="123"/>
    </location>
</feature>
<evidence type="ECO:0000313" key="9">
    <source>
        <dbReference type="EMBL" id="EFX74259.1"/>
    </source>
</evidence>
<dbReference type="GO" id="GO:0000122">
    <property type="term" value="P:negative regulation of transcription by RNA polymerase II"/>
    <property type="evidence" value="ECO:0000318"/>
    <property type="project" value="GO_Central"/>
</dbReference>
<feature type="region of interest" description="Disordered" evidence="6">
    <location>
        <begin position="79"/>
        <end position="159"/>
    </location>
</feature>
<evidence type="ECO:0000256" key="3">
    <source>
        <dbReference type="ARBA" id="ARBA00023015"/>
    </source>
</evidence>
<feature type="region of interest" description="Disordered" evidence="6">
    <location>
        <begin position="1"/>
        <end position="65"/>
    </location>
</feature>
<evidence type="ECO:0000259" key="7">
    <source>
        <dbReference type="PROSITE" id="PS51156"/>
    </source>
</evidence>
<dbReference type="OrthoDB" id="5916873at2759"/>
<dbReference type="InterPro" id="IPR001005">
    <property type="entry name" value="SANT/Myb"/>
</dbReference>
<dbReference type="SUPFAM" id="SSF46689">
    <property type="entry name" value="Homeodomain-like"/>
    <property type="match status" value="1"/>
</dbReference>
<dbReference type="Gene3D" id="1.10.10.60">
    <property type="entry name" value="Homeodomain-like"/>
    <property type="match status" value="1"/>
</dbReference>
<evidence type="ECO:0008006" key="11">
    <source>
        <dbReference type="Google" id="ProtNLM"/>
    </source>
</evidence>
<dbReference type="PANTHER" id="PTHR10865:SF28">
    <property type="entry name" value="ELM2 DOMAIN-CONTAINING PROTEIN"/>
    <property type="match status" value="1"/>
</dbReference>
<name>E9H202_DAPPU</name>
<organism evidence="9 10">
    <name type="scientific">Daphnia pulex</name>
    <name type="common">Water flea</name>
    <dbReference type="NCBI Taxonomy" id="6669"/>
    <lineage>
        <taxon>Eukaryota</taxon>
        <taxon>Metazoa</taxon>
        <taxon>Ecdysozoa</taxon>
        <taxon>Arthropoda</taxon>
        <taxon>Crustacea</taxon>
        <taxon>Branchiopoda</taxon>
        <taxon>Diplostraca</taxon>
        <taxon>Cladocera</taxon>
        <taxon>Anomopoda</taxon>
        <taxon>Daphniidae</taxon>
        <taxon>Daphnia</taxon>
    </lineage>
</organism>
<dbReference type="CDD" id="cd11661">
    <property type="entry name" value="SANT_MTA3_like"/>
    <property type="match status" value="1"/>
</dbReference>
<dbReference type="InterPro" id="IPR040138">
    <property type="entry name" value="MIER/MTA"/>
</dbReference>
<dbReference type="PhylomeDB" id="E9H202"/>
<sequence>MADSLLKDGEQSPEKPGDGDQEFEPTAEMLVHDFDDEQTLAEEEAIASAGGEDPQNELNNLQKESDMPIEQLLALYGYGDRGSGAVGGNGEVAAPMDARLPEEELEEDMEEDEEDDDDDESLESESSSSGNAISSKKDLPAEDPTALPEEAELPVKASAEIKPRSDLHLLYPNEEGNVPEARLLRSSGTAGAAPSDEEADEEDDVDYAPGEDEWRKTIMIGSEYQSSVPSGLSPYDNIQTVPYENEDKLLWTPWVLDDATTDEYLRCCAQIQIELMKSKLPTSANKTQQTLYSLGSLPMGAHTRDDEQALHQLLQCGHNVEEAVRRRKMSNVTPCDNVSLWSEEECRNFESGLRVFGKDFHHIQQQKVRTRSVGELVQFYYLWKKTERHDVLANRARLEKKKYALHPGTTDYMDRFLDEQELQGTNATAAATHHITRERSNSRSSSPNVHSLIYGDPKRLRVAVTPPAGGEDGAPNGLPVAGDEAGLLDGADESNGQVLSAAAAAAAAAATVLPPPSMQQTLKNTIGNLKPNRIEGSLRARCWPAVAAAAVAAAVPDRGHDPNTSSEGLWWSAALA</sequence>
<protein>
    <recommendedName>
        <fullName evidence="11">Mesoderm induction early response protein 1</fullName>
    </recommendedName>
</protein>
<comment type="subcellular location">
    <subcellularLocation>
        <location evidence="1">Nucleus</location>
    </subcellularLocation>
</comment>
<feature type="region of interest" description="Disordered" evidence="6">
    <location>
        <begin position="185"/>
        <end position="208"/>
    </location>
</feature>
<dbReference type="Proteomes" id="UP000000305">
    <property type="component" value="Unassembled WGS sequence"/>
</dbReference>
<evidence type="ECO:0000256" key="1">
    <source>
        <dbReference type="ARBA" id="ARBA00004123"/>
    </source>
</evidence>
<dbReference type="GO" id="GO:0042826">
    <property type="term" value="F:histone deacetylase binding"/>
    <property type="evidence" value="ECO:0000318"/>
    <property type="project" value="GO_Central"/>
</dbReference>
<dbReference type="OMA" id="PRRCKYL"/>
<dbReference type="eggNOG" id="KOG4329">
    <property type="taxonomic scope" value="Eukaryota"/>
</dbReference>
<feature type="region of interest" description="Disordered" evidence="6">
    <location>
        <begin position="431"/>
        <end position="491"/>
    </location>
</feature>
<dbReference type="InterPro" id="IPR017884">
    <property type="entry name" value="SANT_dom"/>
</dbReference>
<evidence type="ECO:0000256" key="5">
    <source>
        <dbReference type="ARBA" id="ARBA00023242"/>
    </source>
</evidence>
<accession>E9H202</accession>
<evidence type="ECO:0000256" key="4">
    <source>
        <dbReference type="ARBA" id="ARBA00023163"/>
    </source>
</evidence>
<dbReference type="InterPro" id="IPR000949">
    <property type="entry name" value="ELM2_dom"/>
</dbReference>
<dbReference type="PROSITE" id="PS51156">
    <property type="entry name" value="ELM2"/>
    <property type="match status" value="1"/>
</dbReference>
<feature type="compositionally biased region" description="Basic and acidic residues" evidence="6">
    <location>
        <begin position="1"/>
        <end position="18"/>
    </location>
</feature>
<dbReference type="Pfam" id="PF01448">
    <property type="entry name" value="ELM2"/>
    <property type="match status" value="1"/>
</dbReference>
<dbReference type="FunCoup" id="E9H202">
    <property type="interactions" value="998"/>
</dbReference>
<keyword evidence="2" id="KW-0678">Repressor</keyword>
<dbReference type="InterPro" id="IPR009057">
    <property type="entry name" value="Homeodomain-like_sf"/>
</dbReference>
<dbReference type="SMART" id="SM00717">
    <property type="entry name" value="SANT"/>
    <property type="match status" value="1"/>
</dbReference>
<dbReference type="GO" id="GO:0005654">
    <property type="term" value="C:nucleoplasm"/>
    <property type="evidence" value="ECO:0000318"/>
    <property type="project" value="GO_Central"/>
</dbReference>
<dbReference type="PANTHER" id="PTHR10865">
    <property type="entry name" value="METASTASIS-ASSOCIATED PROTEIN AND MESODERM INDUCTION EARLY RESPONSE PROTEIN"/>
    <property type="match status" value="1"/>
</dbReference>
<dbReference type="GO" id="GO:0032991">
    <property type="term" value="C:protein-containing complex"/>
    <property type="evidence" value="ECO:0007669"/>
    <property type="project" value="UniProtKB-ARBA"/>
</dbReference>
<dbReference type="InterPro" id="IPR045787">
    <property type="entry name" value="MIER1/3_C"/>
</dbReference>
<keyword evidence="3" id="KW-0805">Transcription regulation</keyword>
<feature type="domain" description="ELM2" evidence="7">
    <location>
        <begin position="216"/>
        <end position="331"/>
    </location>
</feature>
<dbReference type="Pfam" id="PF19426">
    <property type="entry name" value="MIER1_3_C"/>
    <property type="match status" value="1"/>
</dbReference>
<dbReference type="STRING" id="6669.E9H202"/>
<dbReference type="GO" id="GO:0003714">
    <property type="term" value="F:transcription corepressor activity"/>
    <property type="evidence" value="ECO:0000318"/>
    <property type="project" value="GO_Central"/>
</dbReference>
<dbReference type="HOGENOM" id="CLU_027202_4_0_1"/>
<evidence type="ECO:0000313" key="10">
    <source>
        <dbReference type="Proteomes" id="UP000000305"/>
    </source>
</evidence>
<keyword evidence="5" id="KW-0539">Nucleus</keyword>
<keyword evidence="4" id="KW-0804">Transcription</keyword>
<dbReference type="PROSITE" id="PS51293">
    <property type="entry name" value="SANT"/>
    <property type="match status" value="1"/>
</dbReference>
<evidence type="ECO:0000256" key="2">
    <source>
        <dbReference type="ARBA" id="ARBA00022491"/>
    </source>
</evidence>
<feature type="compositionally biased region" description="Gly residues" evidence="6">
    <location>
        <begin position="79"/>
        <end position="90"/>
    </location>
</feature>
<feature type="domain" description="SANT" evidence="8">
    <location>
        <begin position="341"/>
        <end position="388"/>
    </location>
</feature>
<dbReference type="InParanoid" id="E9H202"/>
<feature type="compositionally biased region" description="Acidic residues" evidence="6">
    <location>
        <begin position="34"/>
        <end position="45"/>
    </location>
</feature>